<evidence type="ECO:0000313" key="2">
    <source>
        <dbReference type="EMBL" id="TGX39256.1"/>
    </source>
</evidence>
<feature type="signal peptide" evidence="1">
    <location>
        <begin position="1"/>
        <end position="22"/>
    </location>
</feature>
<feature type="chain" id="PRO_5020989307" evidence="1">
    <location>
        <begin position="23"/>
        <end position="151"/>
    </location>
</feature>
<protein>
    <submittedName>
        <fullName evidence="2">Uncharacterized protein</fullName>
    </submittedName>
</protein>
<sequence>MRKPPFMLSSAALLLASSPALAGPCPATRAEGVALLMTLPRLGDDICFYPCQRAYKYDANKTTMFGVQPMSISSHSWGKQLMSVEYLLPGSIGNYLSRYRKAFPNPYCDSDGRYCSFSVKGGAEGMLQQVELIPDKTGNNTRLNCNFYFAD</sequence>
<evidence type="ECO:0000256" key="1">
    <source>
        <dbReference type="SAM" id="SignalP"/>
    </source>
</evidence>
<dbReference type="RefSeq" id="WP_135986865.1">
    <property type="nucleotide sequence ID" value="NZ_JAASQM010000001.1"/>
</dbReference>
<dbReference type="AlphaFoldDB" id="A0A4S1WEU1"/>
<reference evidence="2 3" key="1">
    <citation type="submission" date="2019-04" db="EMBL/GenBank/DDBJ databases">
        <title>Sphingomonas psychrotolerans sp. nov., isolated from soil in the Tianshan Mountains, Xinjiang, China.</title>
        <authorList>
            <person name="Luo Y."/>
            <person name="Sheng H."/>
        </authorList>
    </citation>
    <scope>NUCLEOTIDE SEQUENCE [LARGE SCALE GENOMIC DNA]</scope>
    <source>
        <strain evidence="2 3">KIS18-15</strain>
    </source>
</reference>
<evidence type="ECO:0000313" key="3">
    <source>
        <dbReference type="Proteomes" id="UP000309848"/>
    </source>
</evidence>
<gene>
    <name evidence="2" type="ORF">E5A74_17215</name>
</gene>
<accession>A0A4S1WEU1</accession>
<name>A0A4S1WEU1_9SPHN</name>
<keyword evidence="3" id="KW-1185">Reference proteome</keyword>
<dbReference type="OrthoDB" id="9894682at2"/>
<dbReference type="Proteomes" id="UP000309848">
    <property type="component" value="Unassembled WGS sequence"/>
</dbReference>
<organism evidence="2 3">
    <name type="scientific">Sphingomonas naasensis</name>
    <dbReference type="NCBI Taxonomy" id="1344951"/>
    <lineage>
        <taxon>Bacteria</taxon>
        <taxon>Pseudomonadati</taxon>
        <taxon>Pseudomonadota</taxon>
        <taxon>Alphaproteobacteria</taxon>
        <taxon>Sphingomonadales</taxon>
        <taxon>Sphingomonadaceae</taxon>
        <taxon>Sphingomonas</taxon>
    </lineage>
</organism>
<proteinExistence type="predicted"/>
<comment type="caution">
    <text evidence="2">The sequence shown here is derived from an EMBL/GenBank/DDBJ whole genome shotgun (WGS) entry which is preliminary data.</text>
</comment>
<keyword evidence="1" id="KW-0732">Signal</keyword>
<dbReference type="EMBL" id="SRXU01000008">
    <property type="protein sequence ID" value="TGX39256.1"/>
    <property type="molecule type" value="Genomic_DNA"/>
</dbReference>